<evidence type="ECO:0000313" key="2">
    <source>
        <dbReference type="Proteomes" id="UP000028999"/>
    </source>
</evidence>
<dbReference type="EMBL" id="LK032380">
    <property type="protein sequence ID" value="CDY36649.1"/>
    <property type="molecule type" value="Genomic_DNA"/>
</dbReference>
<gene>
    <name evidence="1" type="primary">BnaA07g04080D</name>
    <name evidence="1" type="ORF">GSBRNA2T00062396001</name>
</gene>
<keyword evidence="2" id="KW-1185">Reference proteome</keyword>
<sequence length="56" mass="6264">MHYTENRAVSEELKRKTFLPYKQGWLAGANVERCLGFNPAVHEISRVGSLSRAASS</sequence>
<proteinExistence type="predicted"/>
<accession>A0A078HGW9</accession>
<dbReference type="Proteomes" id="UP000028999">
    <property type="component" value="Unassembled WGS sequence"/>
</dbReference>
<dbReference type="STRING" id="3708.A0A078HGW9"/>
<name>A0A078HGW9_BRANA</name>
<protein>
    <submittedName>
        <fullName evidence="1">BnaA07g04080D protein</fullName>
    </submittedName>
</protein>
<organism evidence="1 2">
    <name type="scientific">Brassica napus</name>
    <name type="common">Rape</name>
    <dbReference type="NCBI Taxonomy" id="3708"/>
    <lineage>
        <taxon>Eukaryota</taxon>
        <taxon>Viridiplantae</taxon>
        <taxon>Streptophyta</taxon>
        <taxon>Embryophyta</taxon>
        <taxon>Tracheophyta</taxon>
        <taxon>Spermatophyta</taxon>
        <taxon>Magnoliopsida</taxon>
        <taxon>eudicotyledons</taxon>
        <taxon>Gunneridae</taxon>
        <taxon>Pentapetalae</taxon>
        <taxon>rosids</taxon>
        <taxon>malvids</taxon>
        <taxon>Brassicales</taxon>
        <taxon>Brassicaceae</taxon>
        <taxon>Brassiceae</taxon>
        <taxon>Brassica</taxon>
    </lineage>
</organism>
<dbReference type="AlphaFoldDB" id="A0A078HGW9"/>
<dbReference type="PaxDb" id="3708-A0A078HGW9"/>
<evidence type="ECO:0000313" key="1">
    <source>
        <dbReference type="EMBL" id="CDY36649.1"/>
    </source>
</evidence>
<reference evidence="1 2" key="1">
    <citation type="journal article" date="2014" name="Science">
        <title>Plant genetics. Early allopolyploid evolution in the post-Neolithic Brassica napus oilseed genome.</title>
        <authorList>
            <person name="Chalhoub B."/>
            <person name="Denoeud F."/>
            <person name="Liu S."/>
            <person name="Parkin I.A."/>
            <person name="Tang H."/>
            <person name="Wang X."/>
            <person name="Chiquet J."/>
            <person name="Belcram H."/>
            <person name="Tong C."/>
            <person name="Samans B."/>
            <person name="Correa M."/>
            <person name="Da Silva C."/>
            <person name="Just J."/>
            <person name="Falentin C."/>
            <person name="Koh C.S."/>
            <person name="Le Clainche I."/>
            <person name="Bernard M."/>
            <person name="Bento P."/>
            <person name="Noel B."/>
            <person name="Labadie K."/>
            <person name="Alberti A."/>
            <person name="Charles M."/>
            <person name="Arnaud D."/>
            <person name="Guo H."/>
            <person name="Daviaud C."/>
            <person name="Alamery S."/>
            <person name="Jabbari K."/>
            <person name="Zhao M."/>
            <person name="Edger P.P."/>
            <person name="Chelaifa H."/>
            <person name="Tack D."/>
            <person name="Lassalle G."/>
            <person name="Mestiri I."/>
            <person name="Schnel N."/>
            <person name="Le Paslier M.C."/>
            <person name="Fan G."/>
            <person name="Renault V."/>
            <person name="Bayer P.E."/>
            <person name="Golicz A.A."/>
            <person name="Manoli S."/>
            <person name="Lee T.H."/>
            <person name="Thi V.H."/>
            <person name="Chalabi S."/>
            <person name="Hu Q."/>
            <person name="Fan C."/>
            <person name="Tollenaere R."/>
            <person name="Lu Y."/>
            <person name="Battail C."/>
            <person name="Shen J."/>
            <person name="Sidebottom C.H."/>
            <person name="Wang X."/>
            <person name="Canaguier A."/>
            <person name="Chauveau A."/>
            <person name="Berard A."/>
            <person name="Deniot G."/>
            <person name="Guan M."/>
            <person name="Liu Z."/>
            <person name="Sun F."/>
            <person name="Lim Y.P."/>
            <person name="Lyons E."/>
            <person name="Town C.D."/>
            <person name="Bancroft I."/>
            <person name="Wang X."/>
            <person name="Meng J."/>
            <person name="Ma J."/>
            <person name="Pires J.C."/>
            <person name="King G.J."/>
            <person name="Brunel D."/>
            <person name="Delourme R."/>
            <person name="Renard M."/>
            <person name="Aury J.M."/>
            <person name="Adams K.L."/>
            <person name="Batley J."/>
            <person name="Snowdon R.J."/>
            <person name="Tost J."/>
            <person name="Edwards D."/>
            <person name="Zhou Y."/>
            <person name="Hua W."/>
            <person name="Sharpe A.G."/>
            <person name="Paterson A.H."/>
            <person name="Guan C."/>
            <person name="Wincker P."/>
        </authorList>
    </citation>
    <scope>NUCLEOTIDE SEQUENCE [LARGE SCALE GENOMIC DNA]</scope>
    <source>
        <strain evidence="2">cv. Darmor-bzh</strain>
    </source>
</reference>
<dbReference type="Gramene" id="CDY36649">
    <property type="protein sequence ID" value="CDY36649"/>
    <property type="gene ID" value="GSBRNA2T00062396001"/>
</dbReference>